<accession>A0ABQ3I0R3</accession>
<dbReference type="PANTHER" id="PTHR13887:SF41">
    <property type="entry name" value="THIOREDOXIN SUPERFAMILY PROTEIN"/>
    <property type="match status" value="1"/>
</dbReference>
<sequence>MTMEKMKVEVWSDVMCPFCYIGKRKFEQALDRLPFKDQVDLEWKSYQLNPHLQTDTTLDYYDSLAQSKGMARTQAEAMCLQVTEMAKGEQLTFRLDKAIVANSFRAHELAHFAKRYGKQDQAEELLFQAHFTEGENIDDMDLLKRIAAQLGLDGTALEHALENRVFEDEVRQDIYEAQQLGVRGVPFFVYDRKYAISGAQDITVFRDTLQKAFDGWTQKNGSRLDVVNGDSCGPDGCA</sequence>
<evidence type="ECO:0000313" key="3">
    <source>
        <dbReference type="Proteomes" id="UP000620550"/>
    </source>
</evidence>
<dbReference type="CDD" id="cd03024">
    <property type="entry name" value="DsbA_FrnE"/>
    <property type="match status" value="1"/>
</dbReference>
<dbReference type="InterPro" id="IPR001853">
    <property type="entry name" value="DSBA-like_thioredoxin_dom"/>
</dbReference>
<dbReference type="Gene3D" id="3.40.30.10">
    <property type="entry name" value="Glutaredoxin"/>
    <property type="match status" value="1"/>
</dbReference>
<gene>
    <name evidence="2" type="ORF">GCM10017764_27250</name>
</gene>
<name>A0ABQ3I0R3_9SPHI</name>
<dbReference type="PANTHER" id="PTHR13887">
    <property type="entry name" value="GLUTATHIONE S-TRANSFERASE KAPPA"/>
    <property type="match status" value="1"/>
</dbReference>
<dbReference type="Proteomes" id="UP000620550">
    <property type="component" value="Unassembled WGS sequence"/>
</dbReference>
<dbReference type="InterPro" id="IPR036249">
    <property type="entry name" value="Thioredoxin-like_sf"/>
</dbReference>
<feature type="domain" description="DSBA-like thioredoxin" evidence="1">
    <location>
        <begin position="8"/>
        <end position="210"/>
    </location>
</feature>
<evidence type="ECO:0000313" key="2">
    <source>
        <dbReference type="EMBL" id="GHE42436.1"/>
    </source>
</evidence>
<keyword evidence="3" id="KW-1185">Reference proteome</keyword>
<comment type="caution">
    <text evidence="2">The sequence shown here is derived from an EMBL/GenBank/DDBJ whole genome shotgun (WGS) entry which is preliminary data.</text>
</comment>
<organism evidence="2 3">
    <name type="scientific">Sphingobacterium griseoflavum</name>
    <dbReference type="NCBI Taxonomy" id="1474952"/>
    <lineage>
        <taxon>Bacteria</taxon>
        <taxon>Pseudomonadati</taxon>
        <taxon>Bacteroidota</taxon>
        <taxon>Sphingobacteriia</taxon>
        <taxon>Sphingobacteriales</taxon>
        <taxon>Sphingobacteriaceae</taxon>
        <taxon>Sphingobacterium</taxon>
    </lineage>
</organism>
<protein>
    <submittedName>
        <fullName evidence="2">DSBA oxidoreductase</fullName>
    </submittedName>
</protein>
<dbReference type="Pfam" id="PF01323">
    <property type="entry name" value="DSBA"/>
    <property type="match status" value="1"/>
</dbReference>
<dbReference type="EMBL" id="BNAF01000010">
    <property type="protein sequence ID" value="GHE42436.1"/>
    <property type="molecule type" value="Genomic_DNA"/>
</dbReference>
<evidence type="ECO:0000259" key="1">
    <source>
        <dbReference type="Pfam" id="PF01323"/>
    </source>
</evidence>
<dbReference type="SUPFAM" id="SSF52833">
    <property type="entry name" value="Thioredoxin-like"/>
    <property type="match status" value="1"/>
</dbReference>
<reference evidence="3" key="1">
    <citation type="journal article" date="2019" name="Int. J. Syst. Evol. Microbiol.">
        <title>The Global Catalogue of Microorganisms (GCM) 10K type strain sequencing project: providing services to taxonomists for standard genome sequencing and annotation.</title>
        <authorList>
            <consortium name="The Broad Institute Genomics Platform"/>
            <consortium name="The Broad Institute Genome Sequencing Center for Infectious Disease"/>
            <person name="Wu L."/>
            <person name="Ma J."/>
        </authorList>
    </citation>
    <scope>NUCLEOTIDE SEQUENCE [LARGE SCALE GENOMIC DNA]</scope>
    <source>
        <strain evidence="3">CGMCC 1.12966</strain>
    </source>
</reference>
<proteinExistence type="predicted"/>